<keyword evidence="2" id="KW-0732">Signal</keyword>
<accession>A0A2T2NNI8</accession>
<proteinExistence type="predicted"/>
<protein>
    <submittedName>
        <fullName evidence="3">Uncharacterized protein</fullName>
    </submittedName>
</protein>
<evidence type="ECO:0000256" key="2">
    <source>
        <dbReference type="SAM" id="SignalP"/>
    </source>
</evidence>
<feature type="chain" id="PRO_5015612771" evidence="2">
    <location>
        <begin position="17"/>
        <end position="169"/>
    </location>
</feature>
<evidence type="ECO:0000313" key="4">
    <source>
        <dbReference type="Proteomes" id="UP000240883"/>
    </source>
</evidence>
<feature type="signal peptide" evidence="2">
    <location>
        <begin position="1"/>
        <end position="16"/>
    </location>
</feature>
<organism evidence="3 4">
    <name type="scientific">Corynespora cassiicola Philippines</name>
    <dbReference type="NCBI Taxonomy" id="1448308"/>
    <lineage>
        <taxon>Eukaryota</taxon>
        <taxon>Fungi</taxon>
        <taxon>Dikarya</taxon>
        <taxon>Ascomycota</taxon>
        <taxon>Pezizomycotina</taxon>
        <taxon>Dothideomycetes</taxon>
        <taxon>Pleosporomycetidae</taxon>
        <taxon>Pleosporales</taxon>
        <taxon>Corynesporascaceae</taxon>
        <taxon>Corynespora</taxon>
    </lineage>
</organism>
<name>A0A2T2NNI8_CORCC</name>
<evidence type="ECO:0000256" key="1">
    <source>
        <dbReference type="SAM" id="MobiDB-lite"/>
    </source>
</evidence>
<evidence type="ECO:0000313" key="3">
    <source>
        <dbReference type="EMBL" id="PSN66984.1"/>
    </source>
</evidence>
<feature type="compositionally biased region" description="Basic residues" evidence="1">
    <location>
        <begin position="112"/>
        <end position="121"/>
    </location>
</feature>
<sequence>MAGSCWLLVAAIAVDGQVASVAHAGGRLACSDLVVDSTAQHPRPAVHPGQCDSQRRLPICADGATASQPAGAQGRLHGPGMRGRFLVRGKMCRWALEGGRMDDRSPLQRPTSRGRRIRRQRAGGLGTGSRWDAGRASVDDGRGGEIGGATDVADVAGVSGPRVGRRPSH</sequence>
<keyword evidence="4" id="KW-1185">Reference proteome</keyword>
<feature type="region of interest" description="Disordered" evidence="1">
    <location>
        <begin position="100"/>
        <end position="169"/>
    </location>
</feature>
<dbReference type="Proteomes" id="UP000240883">
    <property type="component" value="Unassembled WGS sequence"/>
</dbReference>
<dbReference type="AlphaFoldDB" id="A0A2T2NNI8"/>
<reference evidence="3 4" key="1">
    <citation type="journal article" date="2018" name="Front. Microbiol.">
        <title>Genome-Wide Analysis of Corynespora cassiicola Leaf Fall Disease Putative Effectors.</title>
        <authorList>
            <person name="Lopez D."/>
            <person name="Ribeiro S."/>
            <person name="Label P."/>
            <person name="Fumanal B."/>
            <person name="Venisse J.S."/>
            <person name="Kohler A."/>
            <person name="de Oliveira R.R."/>
            <person name="Labutti K."/>
            <person name="Lipzen A."/>
            <person name="Lail K."/>
            <person name="Bauer D."/>
            <person name="Ohm R.A."/>
            <person name="Barry K.W."/>
            <person name="Spatafora J."/>
            <person name="Grigoriev I.V."/>
            <person name="Martin F.M."/>
            <person name="Pujade-Renaud V."/>
        </authorList>
    </citation>
    <scope>NUCLEOTIDE SEQUENCE [LARGE SCALE GENOMIC DNA]</scope>
    <source>
        <strain evidence="3 4">Philippines</strain>
    </source>
</reference>
<gene>
    <name evidence="3" type="ORF">BS50DRAFT_379746</name>
</gene>
<dbReference type="EMBL" id="KZ678135">
    <property type="protein sequence ID" value="PSN66984.1"/>
    <property type="molecule type" value="Genomic_DNA"/>
</dbReference>